<sequence>MMTKRQVINFLLPPVLFLLMLLDGHVSSIFRSWTGSSLMMFSNLLLLLIMFATFQVNKTYLVILTLVIGVLADSYYYNIIGVYALLLPLLVLVIYGTFEHVIPTTFTIILSFIVFLTLFEVGNAAMQMIFQLTQVNMLSFLTKVLGPTLSVNIIFVCCFVWPLKKVFNIKK</sequence>
<dbReference type="GO" id="GO:0005886">
    <property type="term" value="C:plasma membrane"/>
    <property type="evidence" value="ECO:0007669"/>
    <property type="project" value="UniProtKB-SubCell"/>
</dbReference>
<dbReference type="NCBIfam" id="TIGR03426">
    <property type="entry name" value="shape_MreD"/>
    <property type="match status" value="1"/>
</dbReference>
<evidence type="ECO:0000256" key="2">
    <source>
        <dbReference type="ARBA" id="ARBA00007776"/>
    </source>
</evidence>
<feature type="transmembrane region" description="Helical" evidence="8">
    <location>
        <begin position="75"/>
        <end position="95"/>
    </location>
</feature>
<gene>
    <name evidence="9" type="ORF">CBF27_00920</name>
</gene>
<keyword evidence="3" id="KW-1003">Cell membrane</keyword>
<dbReference type="Pfam" id="PF04093">
    <property type="entry name" value="MreD"/>
    <property type="match status" value="1"/>
</dbReference>
<evidence type="ECO:0000256" key="3">
    <source>
        <dbReference type="ARBA" id="ARBA00022475"/>
    </source>
</evidence>
<protein>
    <submittedName>
        <fullName evidence="9">Rod shape-determining protein MreD</fullName>
    </submittedName>
</protein>
<feature type="transmembrane region" description="Helical" evidence="8">
    <location>
        <begin position="101"/>
        <end position="119"/>
    </location>
</feature>
<organism evidence="9 10">
    <name type="scientific">Vagococcus acidifermentans</name>
    <dbReference type="NCBI Taxonomy" id="564710"/>
    <lineage>
        <taxon>Bacteria</taxon>
        <taxon>Bacillati</taxon>
        <taxon>Bacillota</taxon>
        <taxon>Bacilli</taxon>
        <taxon>Lactobacillales</taxon>
        <taxon>Enterococcaceae</taxon>
        <taxon>Vagococcus</taxon>
    </lineage>
</organism>
<keyword evidence="7 8" id="KW-0472">Membrane</keyword>
<dbReference type="InterPro" id="IPR007227">
    <property type="entry name" value="Cell_shape_determining_MreD"/>
</dbReference>
<feature type="transmembrane region" description="Helical" evidence="8">
    <location>
        <begin position="140"/>
        <end position="163"/>
    </location>
</feature>
<dbReference type="Proteomes" id="UP000286773">
    <property type="component" value="Unassembled WGS sequence"/>
</dbReference>
<evidence type="ECO:0000256" key="7">
    <source>
        <dbReference type="ARBA" id="ARBA00023136"/>
    </source>
</evidence>
<evidence type="ECO:0000256" key="1">
    <source>
        <dbReference type="ARBA" id="ARBA00004651"/>
    </source>
</evidence>
<feature type="transmembrane region" description="Helical" evidence="8">
    <location>
        <begin position="44"/>
        <end position="68"/>
    </location>
</feature>
<dbReference type="GO" id="GO:0008360">
    <property type="term" value="P:regulation of cell shape"/>
    <property type="evidence" value="ECO:0007669"/>
    <property type="project" value="UniProtKB-KW"/>
</dbReference>
<evidence type="ECO:0000256" key="4">
    <source>
        <dbReference type="ARBA" id="ARBA00022692"/>
    </source>
</evidence>
<evidence type="ECO:0000256" key="6">
    <source>
        <dbReference type="ARBA" id="ARBA00022989"/>
    </source>
</evidence>
<evidence type="ECO:0000313" key="10">
    <source>
        <dbReference type="Proteomes" id="UP000286773"/>
    </source>
</evidence>
<comment type="caution">
    <text evidence="9">The sequence shown here is derived from an EMBL/GenBank/DDBJ whole genome shotgun (WGS) entry which is preliminary data.</text>
</comment>
<evidence type="ECO:0000256" key="5">
    <source>
        <dbReference type="ARBA" id="ARBA00022960"/>
    </source>
</evidence>
<proteinExistence type="inferred from homology"/>
<comment type="subcellular location">
    <subcellularLocation>
        <location evidence="1">Cell membrane</location>
        <topology evidence="1">Multi-pass membrane protein</topology>
    </subcellularLocation>
</comment>
<keyword evidence="10" id="KW-1185">Reference proteome</keyword>
<dbReference type="EMBL" id="NGKC01000001">
    <property type="protein sequence ID" value="RSU14576.1"/>
    <property type="molecule type" value="Genomic_DNA"/>
</dbReference>
<reference evidence="9 10" key="1">
    <citation type="submission" date="2017-05" db="EMBL/GenBank/DDBJ databases">
        <title>Vagococcus spp. assemblies.</title>
        <authorList>
            <person name="Gulvik C.A."/>
        </authorList>
    </citation>
    <scope>NUCLEOTIDE SEQUENCE [LARGE SCALE GENOMIC DNA]</scope>
    <source>
        <strain evidence="9 10">LMG 24798</strain>
    </source>
</reference>
<dbReference type="AlphaFoldDB" id="A0A430B2L9"/>
<keyword evidence="5" id="KW-0133">Cell shape</keyword>
<name>A0A430B2L9_9ENTE</name>
<comment type="similarity">
    <text evidence="2">Belongs to the MreD family.</text>
</comment>
<evidence type="ECO:0000313" key="9">
    <source>
        <dbReference type="EMBL" id="RSU14576.1"/>
    </source>
</evidence>
<evidence type="ECO:0000256" key="8">
    <source>
        <dbReference type="SAM" id="Phobius"/>
    </source>
</evidence>
<accession>A0A430B2L9</accession>
<dbReference type="OrthoDB" id="2148512at2"/>
<keyword evidence="6 8" id="KW-1133">Transmembrane helix</keyword>
<keyword evidence="4 8" id="KW-0812">Transmembrane</keyword>